<proteinExistence type="predicted"/>
<sequence length="168" mass="19304">MKFLLLILSLPLLVSCAPNSVSYFHPKSEHGDVINNGCSQIPNTVRYQSEAADYRIELFPHGVALKLTLQHQSKARWINNNFNLLIDGKKYSSTVKTLDNPYQRTYCDFLFWGCRTYDIYTQIINFPLSEATNVILEPPSPQINRVKLKVGSIKYVYKKSVLWQAINC</sequence>
<dbReference type="RefSeq" id="WP_105052530.1">
    <property type="nucleotide sequence ID" value="NZ_BMYG01000007.1"/>
</dbReference>
<protein>
    <recommendedName>
        <fullName evidence="4">Lipoprotein</fullName>
    </recommendedName>
</protein>
<evidence type="ECO:0000256" key="1">
    <source>
        <dbReference type="SAM" id="SignalP"/>
    </source>
</evidence>
<accession>A0A2S7UXM9</accession>
<gene>
    <name evidence="2" type="ORF">BTO11_10415</name>
</gene>
<reference evidence="2 3" key="1">
    <citation type="submission" date="2016-12" db="EMBL/GenBank/DDBJ databases">
        <title>Diversity of luminous bacteria.</title>
        <authorList>
            <person name="Yoshizawa S."/>
            <person name="Kogure K."/>
        </authorList>
    </citation>
    <scope>NUCLEOTIDE SEQUENCE [LARGE SCALE GENOMIC DNA]</scope>
    <source>
        <strain evidence="2 3">SA4-48</strain>
    </source>
</reference>
<comment type="caution">
    <text evidence="2">The sequence shown here is derived from an EMBL/GenBank/DDBJ whole genome shotgun (WGS) entry which is preliminary data.</text>
</comment>
<keyword evidence="3" id="KW-1185">Reference proteome</keyword>
<evidence type="ECO:0000313" key="3">
    <source>
        <dbReference type="Proteomes" id="UP000239007"/>
    </source>
</evidence>
<keyword evidence="1" id="KW-0732">Signal</keyword>
<dbReference type="Proteomes" id="UP000239007">
    <property type="component" value="Unassembled WGS sequence"/>
</dbReference>
<evidence type="ECO:0000313" key="2">
    <source>
        <dbReference type="EMBL" id="PQJ54020.1"/>
    </source>
</evidence>
<evidence type="ECO:0008006" key="4">
    <source>
        <dbReference type="Google" id="ProtNLM"/>
    </source>
</evidence>
<dbReference type="PROSITE" id="PS51257">
    <property type="entry name" value="PROKAR_LIPOPROTEIN"/>
    <property type="match status" value="1"/>
</dbReference>
<feature type="chain" id="PRO_5015491081" description="Lipoprotein" evidence="1">
    <location>
        <begin position="21"/>
        <end position="168"/>
    </location>
</feature>
<dbReference type="EMBL" id="MSCH01000003">
    <property type="protein sequence ID" value="PQJ54020.1"/>
    <property type="molecule type" value="Genomic_DNA"/>
</dbReference>
<dbReference type="OrthoDB" id="9887902at2"/>
<name>A0A2S7UXM9_9GAMM</name>
<feature type="signal peptide" evidence="1">
    <location>
        <begin position="1"/>
        <end position="20"/>
    </location>
</feature>
<dbReference type="AlphaFoldDB" id="A0A2S7UXM9"/>
<organism evidence="2 3">
    <name type="scientific">Psychrosphaera saromensis</name>
    <dbReference type="NCBI Taxonomy" id="716813"/>
    <lineage>
        <taxon>Bacteria</taxon>
        <taxon>Pseudomonadati</taxon>
        <taxon>Pseudomonadota</taxon>
        <taxon>Gammaproteobacteria</taxon>
        <taxon>Alteromonadales</taxon>
        <taxon>Pseudoalteromonadaceae</taxon>
        <taxon>Psychrosphaera</taxon>
    </lineage>
</organism>